<feature type="region of interest" description="Disordered" evidence="4">
    <location>
        <begin position="47"/>
        <end position="258"/>
    </location>
</feature>
<feature type="compositionally biased region" description="Polar residues" evidence="4">
    <location>
        <begin position="346"/>
        <end position="363"/>
    </location>
</feature>
<dbReference type="Pfam" id="PF00400">
    <property type="entry name" value="WD40"/>
    <property type="match status" value="1"/>
</dbReference>
<keyword evidence="2" id="KW-0677">Repeat</keyword>
<evidence type="ECO:0000313" key="5">
    <source>
        <dbReference type="EMBL" id="KAK5175185.1"/>
    </source>
</evidence>
<keyword evidence="1 3" id="KW-0853">WD repeat</keyword>
<evidence type="ECO:0008006" key="7">
    <source>
        <dbReference type="Google" id="ProtNLM"/>
    </source>
</evidence>
<dbReference type="AlphaFoldDB" id="A0AAV9PNV5"/>
<feature type="compositionally biased region" description="Acidic residues" evidence="4">
    <location>
        <begin position="470"/>
        <end position="480"/>
    </location>
</feature>
<evidence type="ECO:0000256" key="4">
    <source>
        <dbReference type="SAM" id="MobiDB-lite"/>
    </source>
</evidence>
<feature type="region of interest" description="Disordered" evidence="4">
    <location>
        <begin position="346"/>
        <end position="439"/>
    </location>
</feature>
<evidence type="ECO:0000256" key="2">
    <source>
        <dbReference type="ARBA" id="ARBA00022737"/>
    </source>
</evidence>
<dbReference type="GO" id="GO:0005680">
    <property type="term" value="C:anaphase-promoting complex"/>
    <property type="evidence" value="ECO:0007669"/>
    <property type="project" value="TreeGrafter"/>
</dbReference>
<dbReference type="Gene3D" id="2.130.10.10">
    <property type="entry name" value="YVTN repeat-like/Quinoprotein amine dehydrogenase"/>
    <property type="match status" value="1"/>
</dbReference>
<dbReference type="InterPro" id="IPR036322">
    <property type="entry name" value="WD40_repeat_dom_sf"/>
</dbReference>
<evidence type="ECO:0000313" key="6">
    <source>
        <dbReference type="Proteomes" id="UP001337655"/>
    </source>
</evidence>
<dbReference type="Proteomes" id="UP001337655">
    <property type="component" value="Unassembled WGS sequence"/>
</dbReference>
<dbReference type="GO" id="GO:0031145">
    <property type="term" value="P:anaphase-promoting complex-dependent catabolic process"/>
    <property type="evidence" value="ECO:0007669"/>
    <property type="project" value="TreeGrafter"/>
</dbReference>
<dbReference type="GeneID" id="89921673"/>
<dbReference type="SUPFAM" id="SSF50978">
    <property type="entry name" value="WD40 repeat-like"/>
    <property type="match status" value="1"/>
</dbReference>
<comment type="caution">
    <text evidence="5">The sequence shown here is derived from an EMBL/GenBank/DDBJ whole genome shotgun (WGS) entry which is preliminary data.</text>
</comment>
<feature type="compositionally biased region" description="Polar residues" evidence="4">
    <location>
        <begin position="85"/>
        <end position="95"/>
    </location>
</feature>
<feature type="repeat" description="WD" evidence="3">
    <location>
        <begin position="973"/>
        <end position="1005"/>
    </location>
</feature>
<dbReference type="RefSeq" id="XP_064663823.1">
    <property type="nucleotide sequence ID" value="XM_064797589.1"/>
</dbReference>
<organism evidence="5 6">
    <name type="scientific">Saxophila tyrrhenica</name>
    <dbReference type="NCBI Taxonomy" id="1690608"/>
    <lineage>
        <taxon>Eukaryota</taxon>
        <taxon>Fungi</taxon>
        <taxon>Dikarya</taxon>
        <taxon>Ascomycota</taxon>
        <taxon>Pezizomycotina</taxon>
        <taxon>Dothideomycetes</taxon>
        <taxon>Dothideomycetidae</taxon>
        <taxon>Mycosphaerellales</taxon>
        <taxon>Extremaceae</taxon>
        <taxon>Saxophila</taxon>
    </lineage>
</organism>
<name>A0AAV9PNV5_9PEZI</name>
<evidence type="ECO:0000256" key="1">
    <source>
        <dbReference type="ARBA" id="ARBA00022574"/>
    </source>
</evidence>
<dbReference type="InterPro" id="IPR015943">
    <property type="entry name" value="WD40/YVTN_repeat-like_dom_sf"/>
</dbReference>
<accession>A0AAV9PNV5</accession>
<dbReference type="InterPro" id="IPR033010">
    <property type="entry name" value="Cdc20/Fizzy"/>
</dbReference>
<dbReference type="GO" id="GO:1905786">
    <property type="term" value="P:positive regulation of anaphase-promoting complex-dependent catabolic process"/>
    <property type="evidence" value="ECO:0007669"/>
    <property type="project" value="TreeGrafter"/>
</dbReference>
<proteinExistence type="predicted"/>
<gene>
    <name evidence="5" type="ORF">LTR77_000322</name>
</gene>
<dbReference type="GO" id="GO:1990757">
    <property type="term" value="F:ubiquitin ligase activator activity"/>
    <property type="evidence" value="ECO:0007669"/>
    <property type="project" value="TreeGrafter"/>
</dbReference>
<protein>
    <recommendedName>
        <fullName evidence="7">WD40 repeat-like protein</fullName>
    </recommendedName>
</protein>
<dbReference type="PANTHER" id="PTHR19918:SF5">
    <property type="entry name" value="MEIOSIS-SPECIFIC APC_C ACTIVATOR PROTEIN AMA1"/>
    <property type="match status" value="1"/>
</dbReference>
<dbReference type="GO" id="GO:0010997">
    <property type="term" value="F:anaphase-promoting complex binding"/>
    <property type="evidence" value="ECO:0007669"/>
    <property type="project" value="InterPro"/>
</dbReference>
<dbReference type="InterPro" id="IPR001680">
    <property type="entry name" value="WD40_rpt"/>
</dbReference>
<evidence type="ECO:0000256" key="3">
    <source>
        <dbReference type="PROSITE-ProRule" id="PRU00221"/>
    </source>
</evidence>
<feature type="region of interest" description="Disordered" evidence="4">
    <location>
        <begin position="1162"/>
        <end position="1186"/>
    </location>
</feature>
<feature type="compositionally biased region" description="Polar residues" evidence="4">
    <location>
        <begin position="191"/>
        <end position="201"/>
    </location>
</feature>
<keyword evidence="6" id="KW-1185">Reference proteome</keyword>
<sequence length="1255" mass="135137">MPLSTNEQQDTFVPGAQRTFRGLSPHQRLALPVLVLGGAESITIPSHHPTASVGASHCEDQDDTPAHAEPCTPWKTGSGHDPWTSGPTCKTSPPRSSKHHPALITRPRQAPLPVTPEASSDIPIPSEIAGSQRGTRPQTRSRKCQSKTSERDGTQIPWATRRESTAPTETLPKGSNLPRRQSGLGLGPSAASPTNASTTPSLDGKSGNSDEKKSLFSPPQHLRPSQELIPTSIQLKLGGGRRTRQQHHSAALTPTPEKPSVTIERYASTGTVQTVANVEWRNTLDTQNTTGWDLRDGCTTRPMCLNAPLPLPWTAWPAPATTSPLRPENDLNDFSATVDLSGTEKISCQSSQTMNNGVSLQDTSSRDLGRRKMSYHSPTRPALISDAVHPCQRSNDHTPDESPPMSPQSTTSSIAASHETPMTSPSRSLRKGRPSPSRFSALASHLAQFDGQDEAGSGHPSPEAGPSTPEVEEDADETFFDVDGSTEASDDVFFDSASRMRGSESRHSRIPSAYDNDAAGSPMPSRAPSGRADQDEFTPLGTPSFAKGASAFPFPRHTGGDAYGPAVRRSRYPSALLGHCERNATPRQKRLMTVGAQTPDRFIPTRAGTPTKESLLLSKRRAKPSGLNTTNAESDPFGPVPARSLWMAEQYATLCSPPAPLLPVGAPTRVFDASAQARRAPSLGTVWTVGGSMVTEGVASITNGRGGRVTSGTNAAHYTADFIRKNSLTEDEVTHSRRLAVAMDIDQNARMLVQRSPASPITSSGGSASPAQGRRVWRDGAWQQDGVATPTKGKTKKVKDVPVIPFRVLNAPALRDDYYCSLLSYSPTLNCLAVGLGPHVYLWSEKRTSSSIPDSLTAPAGSAHVTSVSFSSKGGGSAILALGRADGRITLWSPLDREPRFDSEQPSPISCLAFRPETVRRPSLRDSNAMAMTEELLVGDEVGFVYYYSIEWPTQDQRDLFDWHGSMKLLARIECHSQQVCRITWSAEGQFFATGGNDNQLFLFESKKIHQPPDPQSVNAGTAVHVRARSSNTVTGQDAVLAITPGQERHIFSLNAAVKAMAFAPWQSTLLAAGGGSNDRCIHFFHTLSGATLATIDCHAQVTSLVWSEKRKEIAGTFGFAQPEHPYRVAVFAWPSCNMVVRIPWWGEERALFGVAYPRGPGTGGQRQADSQDGASAVRRTDAEGRPWYGRRTREEGCLVVATSDASIKFHEIWAEHSGGGAAGGGRRVESGIFGGSRILEEEGTGDIERWGVIR</sequence>
<dbReference type="PANTHER" id="PTHR19918">
    <property type="entry name" value="CELL DIVISION CYCLE 20 CDC20 FIZZY -RELATED"/>
    <property type="match status" value="1"/>
</dbReference>
<reference evidence="5 6" key="1">
    <citation type="submission" date="2023-08" db="EMBL/GenBank/DDBJ databases">
        <title>Black Yeasts Isolated from many extreme environments.</title>
        <authorList>
            <person name="Coleine C."/>
            <person name="Stajich J.E."/>
            <person name="Selbmann L."/>
        </authorList>
    </citation>
    <scope>NUCLEOTIDE SEQUENCE [LARGE SCALE GENOMIC DNA]</scope>
    <source>
        <strain evidence="5 6">CCFEE 5935</strain>
    </source>
</reference>
<feature type="region of interest" description="Disordered" evidence="4">
    <location>
        <begin position="451"/>
        <end position="533"/>
    </location>
</feature>
<dbReference type="EMBL" id="JAVRRT010000001">
    <property type="protein sequence ID" value="KAK5175185.1"/>
    <property type="molecule type" value="Genomic_DNA"/>
</dbReference>
<dbReference type="PROSITE" id="PS50082">
    <property type="entry name" value="WD_REPEATS_2"/>
    <property type="match status" value="1"/>
</dbReference>
<dbReference type="SMART" id="SM00320">
    <property type="entry name" value="WD40"/>
    <property type="match status" value="3"/>
</dbReference>